<evidence type="ECO:0000256" key="1">
    <source>
        <dbReference type="SAM" id="MobiDB-lite"/>
    </source>
</evidence>
<organism evidence="3 4">
    <name type="scientific">Halobiforma nitratireducens JCM 10879</name>
    <dbReference type="NCBI Taxonomy" id="1227454"/>
    <lineage>
        <taxon>Archaea</taxon>
        <taxon>Methanobacteriati</taxon>
        <taxon>Methanobacteriota</taxon>
        <taxon>Stenosarchaea group</taxon>
        <taxon>Halobacteria</taxon>
        <taxon>Halobacteriales</taxon>
        <taxon>Natrialbaceae</taxon>
        <taxon>Halobiforma</taxon>
    </lineage>
</organism>
<dbReference type="OrthoDB" id="193772at2157"/>
<dbReference type="Pfam" id="PF18545">
    <property type="entry name" value="HalOD1"/>
    <property type="match status" value="1"/>
</dbReference>
<dbReference type="AlphaFoldDB" id="M0M7M0"/>
<dbReference type="Proteomes" id="UP000011607">
    <property type="component" value="Unassembled WGS sequence"/>
</dbReference>
<evidence type="ECO:0000259" key="2">
    <source>
        <dbReference type="Pfam" id="PF18545"/>
    </source>
</evidence>
<evidence type="ECO:0000313" key="4">
    <source>
        <dbReference type="Proteomes" id="UP000011607"/>
    </source>
</evidence>
<proteinExistence type="predicted"/>
<dbReference type="eggNOG" id="arCOG08989">
    <property type="taxonomic scope" value="Archaea"/>
</dbReference>
<comment type="caution">
    <text evidence="3">The sequence shown here is derived from an EMBL/GenBank/DDBJ whole genome shotgun (WGS) entry which is preliminary data.</text>
</comment>
<name>M0M7M0_9EURY</name>
<dbReference type="InterPro" id="IPR040624">
    <property type="entry name" value="HalOD1"/>
</dbReference>
<evidence type="ECO:0000313" key="3">
    <source>
        <dbReference type="EMBL" id="EMA41817.1"/>
    </source>
</evidence>
<keyword evidence="4" id="KW-1185">Reference proteome</keyword>
<feature type="domain" description="Halobacterial output" evidence="2">
    <location>
        <begin position="38"/>
        <end position="111"/>
    </location>
</feature>
<dbReference type="RefSeq" id="WP_006672128.1">
    <property type="nucleotide sequence ID" value="NZ_AOMA01000063.1"/>
</dbReference>
<protein>
    <recommendedName>
        <fullName evidence="2">Halobacterial output domain-containing protein</fullName>
    </recommendedName>
</protein>
<gene>
    <name evidence="3" type="ORF">C446_05860</name>
</gene>
<dbReference type="EMBL" id="AOMA01000063">
    <property type="protein sequence ID" value="EMA41817.1"/>
    <property type="molecule type" value="Genomic_DNA"/>
</dbReference>
<sequence length="119" mass="12449">MSGIPSSERETAGGDGPGQPVRYDADTGTYRTWCEIGEYEPVSTALVTAISEIRGTEPDELDPLPSAVDPDALNSLVGHWQDSETGAVGAISFTFAECEVTVRSNGEIVIDAEGVSSSV</sequence>
<feature type="region of interest" description="Disordered" evidence="1">
    <location>
        <begin position="1"/>
        <end position="25"/>
    </location>
</feature>
<accession>M0M7M0</accession>
<reference evidence="3 4" key="1">
    <citation type="journal article" date="2014" name="PLoS Genet.">
        <title>Phylogenetically driven sequencing of extremely halophilic archaea reveals strategies for static and dynamic osmo-response.</title>
        <authorList>
            <person name="Becker E.A."/>
            <person name="Seitzer P.M."/>
            <person name="Tritt A."/>
            <person name="Larsen D."/>
            <person name="Krusor M."/>
            <person name="Yao A.I."/>
            <person name="Wu D."/>
            <person name="Madern D."/>
            <person name="Eisen J.A."/>
            <person name="Darling A.E."/>
            <person name="Facciotti M.T."/>
        </authorList>
    </citation>
    <scope>NUCLEOTIDE SEQUENCE [LARGE SCALE GENOMIC DNA]</scope>
    <source>
        <strain evidence="3 4">JCM 10879</strain>
    </source>
</reference>